<dbReference type="Proteomes" id="UP000092495">
    <property type="component" value="Chromosome"/>
</dbReference>
<sequence length="77" mass="8097">MSSTNSKTQQLLAFVPLVLVAVMNSYLVRAIPGWYPNGFDFAALALVNGAVTTSALGDQFNKAIAAANIPPELFGIV</sequence>
<dbReference type="AlphaFoldDB" id="A0A1C7EIX2"/>
<evidence type="ECO:0000313" key="2">
    <source>
        <dbReference type="Proteomes" id="UP000092495"/>
    </source>
</evidence>
<organism evidence="1 2">
    <name type="scientific">Planococcus donghaensis</name>
    <dbReference type="NCBI Taxonomy" id="414778"/>
    <lineage>
        <taxon>Bacteria</taxon>
        <taxon>Bacillati</taxon>
        <taxon>Bacillota</taxon>
        <taxon>Bacilli</taxon>
        <taxon>Bacillales</taxon>
        <taxon>Caryophanaceae</taxon>
        <taxon>Planococcus</taxon>
    </lineage>
</organism>
<evidence type="ECO:0000313" key="1">
    <source>
        <dbReference type="EMBL" id="ANU23317.1"/>
    </source>
</evidence>
<reference evidence="1" key="1">
    <citation type="submission" date="2016-10" db="EMBL/GenBank/DDBJ databases">
        <authorList>
            <person name="See-Too W.S."/>
        </authorList>
    </citation>
    <scope>NUCLEOTIDE SEQUENCE</scope>
    <source>
        <strain evidence="1">DSM 22276</strain>
    </source>
</reference>
<name>A0A1C7EIX2_9BACL</name>
<accession>A0A1C7EIX2</accession>
<gene>
    <name evidence="1" type="ORF">BCM40_08005</name>
</gene>
<dbReference type="KEGG" id="pdg:BCM40_08005"/>
<protein>
    <submittedName>
        <fullName evidence="1">Uncharacterized protein</fullName>
    </submittedName>
</protein>
<proteinExistence type="predicted"/>
<dbReference type="EMBL" id="CP016543">
    <property type="protein sequence ID" value="ANU23317.1"/>
    <property type="molecule type" value="Genomic_DNA"/>
</dbReference>
<keyword evidence="2" id="KW-1185">Reference proteome</keyword>